<dbReference type="Proteomes" id="UP000770661">
    <property type="component" value="Unassembled WGS sequence"/>
</dbReference>
<dbReference type="InterPro" id="IPR001320">
    <property type="entry name" value="Iontro_rcpt_C"/>
</dbReference>
<feature type="transmembrane region" description="Helical" evidence="15">
    <location>
        <begin position="70"/>
        <end position="92"/>
    </location>
</feature>
<dbReference type="SMART" id="SM00079">
    <property type="entry name" value="PBPe"/>
    <property type="match status" value="1"/>
</dbReference>
<dbReference type="EMBL" id="JACEEZ010004706">
    <property type="protein sequence ID" value="KAG0726241.1"/>
    <property type="molecule type" value="Genomic_DNA"/>
</dbReference>
<dbReference type="InterPro" id="IPR015683">
    <property type="entry name" value="Ionotropic_Glu_rcpt"/>
</dbReference>
<dbReference type="Gene3D" id="3.40.190.10">
    <property type="entry name" value="Periplasmic binding protein-like II"/>
    <property type="match status" value="2"/>
</dbReference>
<evidence type="ECO:0000256" key="4">
    <source>
        <dbReference type="ARBA" id="ARBA00022692"/>
    </source>
</evidence>
<evidence type="ECO:0000259" key="16">
    <source>
        <dbReference type="SMART" id="SM00079"/>
    </source>
</evidence>
<evidence type="ECO:0000256" key="13">
    <source>
        <dbReference type="ARBA" id="ARBA00023303"/>
    </source>
</evidence>
<dbReference type="OrthoDB" id="5984008at2759"/>
<gene>
    <name evidence="17" type="primary">Grik2_2</name>
    <name evidence="17" type="ORF">GWK47_037010</name>
</gene>
<keyword evidence="9 17" id="KW-0675">Receptor</keyword>
<evidence type="ECO:0000256" key="1">
    <source>
        <dbReference type="ARBA" id="ARBA00008685"/>
    </source>
</evidence>
<dbReference type="SUPFAM" id="SSF53850">
    <property type="entry name" value="Periplasmic binding protein-like II"/>
    <property type="match status" value="1"/>
</dbReference>
<evidence type="ECO:0000256" key="15">
    <source>
        <dbReference type="SAM" id="Phobius"/>
    </source>
</evidence>
<dbReference type="AlphaFoldDB" id="A0A8J5CZG8"/>
<evidence type="ECO:0000256" key="14">
    <source>
        <dbReference type="ARBA" id="ARBA00034104"/>
    </source>
</evidence>
<keyword evidence="11" id="KW-0628">Postsynaptic cell membrane</keyword>
<proteinExistence type="inferred from homology"/>
<evidence type="ECO:0000256" key="8">
    <source>
        <dbReference type="ARBA" id="ARBA00023136"/>
    </source>
</evidence>
<feature type="domain" description="Ionotropic glutamate receptor C-terminal" evidence="16">
    <location>
        <begin position="16"/>
        <end position="234"/>
    </location>
</feature>
<organism evidence="17 18">
    <name type="scientific">Chionoecetes opilio</name>
    <name type="common">Atlantic snow crab</name>
    <name type="synonym">Cancer opilio</name>
    <dbReference type="NCBI Taxonomy" id="41210"/>
    <lineage>
        <taxon>Eukaryota</taxon>
        <taxon>Metazoa</taxon>
        <taxon>Ecdysozoa</taxon>
        <taxon>Arthropoda</taxon>
        <taxon>Crustacea</taxon>
        <taxon>Multicrustacea</taxon>
        <taxon>Malacostraca</taxon>
        <taxon>Eumalacostraca</taxon>
        <taxon>Eucarida</taxon>
        <taxon>Decapoda</taxon>
        <taxon>Pleocyemata</taxon>
        <taxon>Brachyura</taxon>
        <taxon>Eubrachyura</taxon>
        <taxon>Majoidea</taxon>
        <taxon>Majidae</taxon>
        <taxon>Chionoecetes</taxon>
    </lineage>
</organism>
<evidence type="ECO:0000256" key="2">
    <source>
        <dbReference type="ARBA" id="ARBA00022448"/>
    </source>
</evidence>
<reference evidence="17" key="1">
    <citation type="submission" date="2020-07" db="EMBL/GenBank/DDBJ databases">
        <title>The High-quality genome of the commercially important snow crab, Chionoecetes opilio.</title>
        <authorList>
            <person name="Jeong J.-H."/>
            <person name="Ryu S."/>
        </authorList>
    </citation>
    <scope>NUCLEOTIDE SEQUENCE</scope>
    <source>
        <strain evidence="17">MADBK_172401_WGS</strain>
        <tissue evidence="17">Digestive gland</tissue>
    </source>
</reference>
<feature type="transmembrane region" description="Helical" evidence="15">
    <location>
        <begin position="313"/>
        <end position="337"/>
    </location>
</feature>
<dbReference type="FunFam" id="1.10.287.70:FF:000010">
    <property type="entry name" value="Putative glutamate receptor ionotropic kainate 1"/>
    <property type="match status" value="1"/>
</dbReference>
<keyword evidence="6" id="KW-0770">Synapse</keyword>
<accession>A0A8J5CZG8</accession>
<dbReference type="PANTHER" id="PTHR18966">
    <property type="entry name" value="IONOTROPIC GLUTAMATE RECEPTOR"/>
    <property type="match status" value="1"/>
</dbReference>
<evidence type="ECO:0000313" key="18">
    <source>
        <dbReference type="Proteomes" id="UP000770661"/>
    </source>
</evidence>
<dbReference type="GO" id="GO:0045211">
    <property type="term" value="C:postsynaptic membrane"/>
    <property type="evidence" value="ECO:0007669"/>
    <property type="project" value="UniProtKB-SubCell"/>
</dbReference>
<comment type="caution">
    <text evidence="17">The sequence shown here is derived from an EMBL/GenBank/DDBJ whole genome shotgun (WGS) entry which is preliminary data.</text>
</comment>
<name>A0A8J5CZG8_CHIOP</name>
<keyword evidence="10" id="KW-0325">Glycoprotein</keyword>
<keyword evidence="5 15" id="KW-1133">Transmembrane helix</keyword>
<keyword evidence="3" id="KW-1003">Cell membrane</keyword>
<dbReference type="Gene3D" id="1.10.287.70">
    <property type="match status" value="1"/>
</dbReference>
<comment type="similarity">
    <text evidence="1">Belongs to the glutamate-gated ion channel (TC 1.A.10.1) family.</text>
</comment>
<comment type="subcellular location">
    <subcellularLocation>
        <location evidence="14">Postsynaptic cell membrane</location>
        <topology evidence="14">Multi-pass membrane protein</topology>
    </subcellularLocation>
</comment>
<evidence type="ECO:0000256" key="7">
    <source>
        <dbReference type="ARBA" id="ARBA00023065"/>
    </source>
</evidence>
<keyword evidence="2" id="KW-0813">Transport</keyword>
<dbReference type="GO" id="GO:0015276">
    <property type="term" value="F:ligand-gated monoatomic ion channel activity"/>
    <property type="evidence" value="ECO:0007669"/>
    <property type="project" value="InterPro"/>
</dbReference>
<evidence type="ECO:0000256" key="5">
    <source>
        <dbReference type="ARBA" id="ARBA00022989"/>
    </source>
</evidence>
<evidence type="ECO:0000256" key="11">
    <source>
        <dbReference type="ARBA" id="ARBA00023257"/>
    </source>
</evidence>
<evidence type="ECO:0000256" key="10">
    <source>
        <dbReference type="ARBA" id="ARBA00023180"/>
    </source>
</evidence>
<keyword evidence="4 15" id="KW-0812">Transmembrane</keyword>
<keyword evidence="7" id="KW-0406">Ion transport</keyword>
<keyword evidence="18" id="KW-1185">Reference proteome</keyword>
<keyword evidence="12" id="KW-1071">Ligand-gated ion channel</keyword>
<keyword evidence="8 15" id="KW-0472">Membrane</keyword>
<dbReference type="FunFam" id="3.40.190.10:FF:000061">
    <property type="entry name" value="Glutamate receptor, ionotropic kainate"/>
    <property type="match status" value="1"/>
</dbReference>
<evidence type="ECO:0000256" key="6">
    <source>
        <dbReference type="ARBA" id="ARBA00023018"/>
    </source>
</evidence>
<evidence type="ECO:0000256" key="12">
    <source>
        <dbReference type="ARBA" id="ARBA00023286"/>
    </source>
</evidence>
<protein>
    <submittedName>
        <fullName evidence="17">Glutamate receptor ionotropic, kainate 2</fullName>
    </submittedName>
</protein>
<sequence length="368" mass="41406">MFLFSDSVPLFRRLSPYEWTASFPCREDGTKTLENQYSLFNSLWFTMGSILQQGTEQQPKAVSTRIVAGMWWFFTLIMISSYTANLAAFLTVERMESPIASAEDLAKQTRIKYGSMYGGSTWNFFSTSKLPVYQRMFSFMESQNPTVYTKSNEEGVKRVQKGEGMYAYMMESSSIEYITERYCDLTQVGGPLDSKSYGIALPPGSPYRTLINAAVLRLQEGGVLHKLKRRWWKEKRGGGTCQLTTLHLQEISTPYTGSPYTNAISEAILNLQEEGKLQALRTRWWKMKKGGGQCTDEVSKSASKANELGLNNVGGVFVVLLAGMGLASVTAVCEFVWKSRKLATEEHVSVLRDPRSQSCCSRVILLYC</sequence>
<evidence type="ECO:0000256" key="3">
    <source>
        <dbReference type="ARBA" id="ARBA00022475"/>
    </source>
</evidence>
<evidence type="ECO:0000313" key="17">
    <source>
        <dbReference type="EMBL" id="KAG0726241.1"/>
    </source>
</evidence>
<dbReference type="Pfam" id="PF00060">
    <property type="entry name" value="Lig_chan"/>
    <property type="match status" value="1"/>
</dbReference>
<evidence type="ECO:0000256" key="9">
    <source>
        <dbReference type="ARBA" id="ARBA00023170"/>
    </source>
</evidence>
<keyword evidence="13" id="KW-0407">Ion channel</keyword>